<evidence type="ECO:0000256" key="6">
    <source>
        <dbReference type="PROSITE-ProRule" id="PRU00042"/>
    </source>
</evidence>
<proteinExistence type="predicted"/>
<dbReference type="Gene3D" id="3.30.160.60">
    <property type="entry name" value="Classic Zinc Finger"/>
    <property type="match status" value="3"/>
</dbReference>
<dbReference type="InterPro" id="IPR038441">
    <property type="entry name" value="THAP_Znf_sf"/>
</dbReference>
<dbReference type="PANTHER" id="PTHR24379">
    <property type="entry name" value="KRAB AND ZINC FINGER DOMAIN-CONTAINING"/>
    <property type="match status" value="1"/>
</dbReference>
<dbReference type="Gene3D" id="3.40.1800.20">
    <property type="match status" value="1"/>
</dbReference>
<evidence type="ECO:0000256" key="3">
    <source>
        <dbReference type="ARBA" id="ARBA00022771"/>
    </source>
</evidence>
<dbReference type="EMBL" id="JADBJN010000004">
    <property type="protein sequence ID" value="KAG5666398.1"/>
    <property type="molecule type" value="Genomic_DNA"/>
</dbReference>
<reference evidence="12" key="1">
    <citation type="submission" date="2021-03" db="EMBL/GenBank/DDBJ databases">
        <title>Chromosome level genome of the anhydrobiotic midge Polypedilum vanderplanki.</title>
        <authorList>
            <person name="Yoshida Y."/>
            <person name="Kikawada T."/>
            <person name="Gusev O."/>
        </authorList>
    </citation>
    <scope>NUCLEOTIDE SEQUENCE</scope>
    <source>
        <strain evidence="12">NIAS01</strain>
        <tissue evidence="12">Whole body or cell culture</tissue>
    </source>
</reference>
<feature type="binding site" evidence="8">
    <location>
        <position position="114"/>
    </location>
    <ligand>
        <name>Zn(2+)</name>
        <dbReference type="ChEBI" id="CHEBI:29105"/>
    </ligand>
</feature>
<dbReference type="InterPro" id="IPR006612">
    <property type="entry name" value="THAP_Znf"/>
</dbReference>
<evidence type="ECO:0000259" key="11">
    <source>
        <dbReference type="PROSITE" id="PS51915"/>
    </source>
</evidence>
<evidence type="ECO:0000259" key="9">
    <source>
        <dbReference type="PROSITE" id="PS50157"/>
    </source>
</evidence>
<keyword evidence="5 7" id="KW-0238">DNA-binding</keyword>
<evidence type="ECO:0000256" key="2">
    <source>
        <dbReference type="ARBA" id="ARBA00022737"/>
    </source>
</evidence>
<comment type="caution">
    <text evidence="12">The sequence shown here is derived from an EMBL/GenBank/DDBJ whole genome shotgun (WGS) entry which is preliminary data.</text>
</comment>
<dbReference type="InterPro" id="IPR036236">
    <property type="entry name" value="Znf_C2H2_sf"/>
</dbReference>
<dbReference type="OrthoDB" id="654211at2759"/>
<keyword evidence="3 6" id="KW-0863">Zinc-finger</keyword>
<dbReference type="GO" id="GO:0003677">
    <property type="term" value="F:DNA binding"/>
    <property type="evidence" value="ECO:0007669"/>
    <property type="project" value="UniProtKB-UniRule"/>
</dbReference>
<feature type="domain" description="THAP-type" evidence="10">
    <location>
        <begin position="1"/>
        <end position="92"/>
    </location>
</feature>
<feature type="binding site" evidence="8">
    <location>
        <position position="163"/>
    </location>
    <ligand>
        <name>Zn(2+)</name>
        <dbReference type="ChEBI" id="CHEBI:29105"/>
    </ligand>
</feature>
<dbReference type="PROSITE" id="PS51915">
    <property type="entry name" value="ZAD"/>
    <property type="match status" value="1"/>
</dbReference>
<feature type="domain" description="ZAD" evidence="11">
    <location>
        <begin position="109"/>
        <end position="187"/>
    </location>
</feature>
<dbReference type="InterPro" id="IPR013087">
    <property type="entry name" value="Znf_C2H2_type"/>
</dbReference>
<dbReference type="PROSITE" id="PS00028">
    <property type="entry name" value="ZINC_FINGER_C2H2_1"/>
    <property type="match status" value="3"/>
</dbReference>
<dbReference type="PROSITE" id="PS50157">
    <property type="entry name" value="ZINC_FINGER_C2H2_2"/>
    <property type="match status" value="2"/>
</dbReference>
<evidence type="ECO:0000256" key="8">
    <source>
        <dbReference type="PROSITE-ProRule" id="PRU01263"/>
    </source>
</evidence>
<dbReference type="SMART" id="SM00868">
    <property type="entry name" value="zf-AD"/>
    <property type="match status" value="1"/>
</dbReference>
<dbReference type="SMART" id="SM00355">
    <property type="entry name" value="ZnF_C2H2"/>
    <property type="match status" value="7"/>
</dbReference>
<evidence type="ECO:0000259" key="10">
    <source>
        <dbReference type="PROSITE" id="PS50950"/>
    </source>
</evidence>
<dbReference type="PROSITE" id="PS50950">
    <property type="entry name" value="ZF_THAP"/>
    <property type="match status" value="1"/>
</dbReference>
<dbReference type="Pfam" id="PF05485">
    <property type="entry name" value="THAP"/>
    <property type="match status" value="1"/>
</dbReference>
<evidence type="ECO:0000313" key="13">
    <source>
        <dbReference type="Proteomes" id="UP001107558"/>
    </source>
</evidence>
<gene>
    <name evidence="12" type="ORF">PVAND_014427</name>
</gene>
<dbReference type="SUPFAM" id="SSF57667">
    <property type="entry name" value="beta-beta-alpha zinc fingers"/>
    <property type="match status" value="2"/>
</dbReference>
<sequence length="587" mass="69460">MSICFVPGCQSSTYRARRDVSLFRLTKDPDRRKLWIDIIEKEMEKNLREKDCSKKDPRICSLHFKEDDYQVKIDKQGAVKRFLKVDAVPSVFKNVNEEDDDKNSDYIIKNCRICFRRLPAVSNCSLYENLPNVGLSTVDILGNIFDLKLNLNDNLPSRVCAICQNNILTAYNLKSRIIQTEESLKNLLKAIVHDEHLNDSKKTCTKLVLKHLEKSEKESRRNQAVENLKRNSSNKKLVYRKDKLVYENHLSKSSESEPIADIEIVKCKPDVKPTFIFEEIEMNSNQTTFFIENSDSSSFDVTVNKCEGIIELSSDEEKEKSFSEPTTNSQHNNFERQYEQWPEEIQKQLEKQQKLKNKTCKKCNYLAKNMKSLHKHIDNSSINCMEFYEPKFKCYICNKMFLMLKSKINHVNRDHFNEVRKECHLCQQSLRETPQTYENHLRKHFESPTHLCVQCGKGFYKNEYYLNHLREAHDDSYWFECDVCGNHMRNKQALMIHMRRHTKERPAYCDICSKNLFSVMSLKKHKFCVHKFTDQSIFRCEKCNYCYLFRKEFERHIVRCDGDGKNQKSQARIRYDDLVEARSVISR</sequence>
<evidence type="ECO:0000256" key="4">
    <source>
        <dbReference type="ARBA" id="ARBA00022833"/>
    </source>
</evidence>
<dbReference type="SUPFAM" id="SSF57716">
    <property type="entry name" value="Glucocorticoid receptor-like (DNA-binding domain)"/>
    <property type="match status" value="2"/>
</dbReference>
<evidence type="ECO:0000256" key="5">
    <source>
        <dbReference type="ARBA" id="ARBA00023125"/>
    </source>
</evidence>
<evidence type="ECO:0000313" key="12">
    <source>
        <dbReference type="EMBL" id="KAG5666398.1"/>
    </source>
</evidence>
<dbReference type="InterPro" id="IPR012934">
    <property type="entry name" value="Znf_AD"/>
</dbReference>
<feature type="domain" description="C2H2-type" evidence="9">
    <location>
        <begin position="479"/>
        <end position="506"/>
    </location>
</feature>
<dbReference type="AlphaFoldDB" id="A0A9J6B9U9"/>
<dbReference type="Proteomes" id="UP001107558">
    <property type="component" value="Chromosome 4"/>
</dbReference>
<keyword evidence="4 8" id="KW-0862">Zinc</keyword>
<protein>
    <recommendedName>
        <fullName evidence="14">Zinc finger protein</fullName>
    </recommendedName>
</protein>
<accession>A0A9J6B9U9</accession>
<dbReference type="Pfam" id="PF07776">
    <property type="entry name" value="zf-AD"/>
    <property type="match status" value="1"/>
</dbReference>
<organism evidence="12 13">
    <name type="scientific">Polypedilum vanderplanki</name>
    <name type="common">Sleeping chironomid midge</name>
    <dbReference type="NCBI Taxonomy" id="319348"/>
    <lineage>
        <taxon>Eukaryota</taxon>
        <taxon>Metazoa</taxon>
        <taxon>Ecdysozoa</taxon>
        <taxon>Arthropoda</taxon>
        <taxon>Hexapoda</taxon>
        <taxon>Insecta</taxon>
        <taxon>Pterygota</taxon>
        <taxon>Neoptera</taxon>
        <taxon>Endopterygota</taxon>
        <taxon>Diptera</taxon>
        <taxon>Nematocera</taxon>
        <taxon>Chironomoidea</taxon>
        <taxon>Chironomidae</taxon>
        <taxon>Chironominae</taxon>
        <taxon>Polypedilum</taxon>
        <taxon>Polypedilum</taxon>
    </lineage>
</organism>
<evidence type="ECO:0000256" key="1">
    <source>
        <dbReference type="ARBA" id="ARBA00022723"/>
    </source>
</evidence>
<dbReference type="Gene3D" id="6.20.210.20">
    <property type="entry name" value="THAP domain"/>
    <property type="match status" value="1"/>
</dbReference>
<evidence type="ECO:0000256" key="7">
    <source>
        <dbReference type="PROSITE-ProRule" id="PRU00309"/>
    </source>
</evidence>
<evidence type="ECO:0008006" key="14">
    <source>
        <dbReference type="Google" id="ProtNLM"/>
    </source>
</evidence>
<keyword evidence="2" id="KW-0677">Repeat</keyword>
<dbReference type="GO" id="GO:0008270">
    <property type="term" value="F:zinc ion binding"/>
    <property type="evidence" value="ECO:0007669"/>
    <property type="project" value="UniProtKB-UniRule"/>
</dbReference>
<dbReference type="GO" id="GO:0005634">
    <property type="term" value="C:nucleus"/>
    <property type="evidence" value="ECO:0007669"/>
    <property type="project" value="InterPro"/>
</dbReference>
<dbReference type="SMART" id="SM00692">
    <property type="entry name" value="DM3"/>
    <property type="match status" value="1"/>
</dbReference>
<dbReference type="PANTHER" id="PTHR24379:SF121">
    <property type="entry name" value="C2H2-TYPE DOMAIN-CONTAINING PROTEIN"/>
    <property type="match status" value="1"/>
</dbReference>
<name>A0A9J6B9U9_POLVA</name>
<dbReference type="SMART" id="SM00980">
    <property type="entry name" value="THAP"/>
    <property type="match status" value="1"/>
</dbReference>
<keyword evidence="13" id="KW-1185">Reference proteome</keyword>
<feature type="domain" description="C2H2-type" evidence="9">
    <location>
        <begin position="450"/>
        <end position="473"/>
    </location>
</feature>
<feature type="binding site" evidence="8">
    <location>
        <position position="160"/>
    </location>
    <ligand>
        <name>Zn(2+)</name>
        <dbReference type="ChEBI" id="CHEBI:29105"/>
    </ligand>
</feature>
<feature type="binding site" evidence="8">
    <location>
        <position position="111"/>
    </location>
    <ligand>
        <name>Zn(2+)</name>
        <dbReference type="ChEBI" id="CHEBI:29105"/>
    </ligand>
</feature>
<keyword evidence="1 8" id="KW-0479">Metal-binding</keyword>